<evidence type="ECO:0000259" key="8">
    <source>
        <dbReference type="PROSITE" id="PS51352"/>
    </source>
</evidence>
<dbReference type="CDD" id="cd02947">
    <property type="entry name" value="TRX_family"/>
    <property type="match status" value="1"/>
</dbReference>
<keyword evidence="3 7" id="KW-1015">Disulfide bond</keyword>
<dbReference type="InterPro" id="IPR013766">
    <property type="entry name" value="Thioredoxin_domain"/>
</dbReference>
<name>A0A1C7MFU9_GRIFR</name>
<dbReference type="EMBL" id="LUGG01000004">
    <property type="protein sequence ID" value="OBZ75763.1"/>
    <property type="molecule type" value="Genomic_DNA"/>
</dbReference>
<feature type="site" description="Deprotonates C-terminal active site Cys" evidence="6">
    <location>
        <position position="46"/>
    </location>
</feature>
<keyword evidence="2" id="KW-0249">Electron transport</keyword>
<dbReference type="OrthoDB" id="2121326at2759"/>
<dbReference type="Gene3D" id="3.40.30.10">
    <property type="entry name" value="Glutaredoxin"/>
    <property type="match status" value="1"/>
</dbReference>
<dbReference type="PIRSF" id="PIRSF000077">
    <property type="entry name" value="Thioredoxin"/>
    <property type="match status" value="1"/>
</dbReference>
<accession>A0A1C7MFU9</accession>
<feature type="active site" description="Nucleophile" evidence="6">
    <location>
        <position position="55"/>
    </location>
</feature>
<keyword evidence="10" id="KW-1185">Reference proteome</keyword>
<comment type="caution">
    <text evidence="9">The sequence shown here is derived from an EMBL/GenBank/DDBJ whole genome shotgun (WGS) entry which is preliminary data.</text>
</comment>
<dbReference type="SUPFAM" id="SSF52833">
    <property type="entry name" value="Thioredoxin-like"/>
    <property type="match status" value="1"/>
</dbReference>
<gene>
    <name evidence="9" type="ORF">A0H81_04081</name>
</gene>
<dbReference type="Proteomes" id="UP000092993">
    <property type="component" value="Unassembled WGS sequence"/>
</dbReference>
<dbReference type="GO" id="GO:0015035">
    <property type="term" value="F:protein-disulfide reductase activity"/>
    <property type="evidence" value="ECO:0007669"/>
    <property type="project" value="InterPro"/>
</dbReference>
<evidence type="ECO:0000256" key="4">
    <source>
        <dbReference type="ARBA" id="ARBA00023284"/>
    </source>
</evidence>
<evidence type="ECO:0000256" key="5">
    <source>
        <dbReference type="PIRNR" id="PIRNR000077"/>
    </source>
</evidence>
<keyword evidence="1" id="KW-0813">Transport</keyword>
<dbReference type="AlphaFoldDB" id="A0A1C7MFU9"/>
<sequence>MSSSALPTVSTRSFHSTAHRHAHFLNANAETFQKAISNKDNVVLVDFYADWCNPCKMLSPILEKLTTDTSVKSGTGRSLDLVTVDTEVEIELARKYQIRSLPTVIAFRDGQPVSKFMGALPEPSVRNFLAQV</sequence>
<dbReference type="InterPro" id="IPR005746">
    <property type="entry name" value="Thioredoxin"/>
</dbReference>
<feature type="site" description="Contributes to redox potential value" evidence="6">
    <location>
        <position position="53"/>
    </location>
</feature>
<evidence type="ECO:0000256" key="7">
    <source>
        <dbReference type="PIRSR" id="PIRSR000077-4"/>
    </source>
</evidence>
<dbReference type="Pfam" id="PF00085">
    <property type="entry name" value="Thioredoxin"/>
    <property type="match status" value="1"/>
</dbReference>
<evidence type="ECO:0000256" key="6">
    <source>
        <dbReference type="PIRSR" id="PIRSR000077-1"/>
    </source>
</evidence>
<evidence type="ECO:0000313" key="10">
    <source>
        <dbReference type="Proteomes" id="UP000092993"/>
    </source>
</evidence>
<organism evidence="9 10">
    <name type="scientific">Grifola frondosa</name>
    <name type="common">Maitake</name>
    <name type="synonym">Polyporus frondosus</name>
    <dbReference type="NCBI Taxonomy" id="5627"/>
    <lineage>
        <taxon>Eukaryota</taxon>
        <taxon>Fungi</taxon>
        <taxon>Dikarya</taxon>
        <taxon>Basidiomycota</taxon>
        <taxon>Agaricomycotina</taxon>
        <taxon>Agaricomycetes</taxon>
        <taxon>Polyporales</taxon>
        <taxon>Grifolaceae</taxon>
        <taxon>Grifola</taxon>
    </lineage>
</organism>
<evidence type="ECO:0000256" key="2">
    <source>
        <dbReference type="ARBA" id="ARBA00022982"/>
    </source>
</evidence>
<proteinExistence type="inferred from homology"/>
<feature type="active site" description="Nucleophile" evidence="6">
    <location>
        <position position="52"/>
    </location>
</feature>
<comment type="similarity">
    <text evidence="5">Belongs to the thioredoxin family.</text>
</comment>
<feature type="domain" description="Thioredoxin" evidence="8">
    <location>
        <begin position="1"/>
        <end position="132"/>
    </location>
</feature>
<reference evidence="9 10" key="1">
    <citation type="submission" date="2016-03" db="EMBL/GenBank/DDBJ databases">
        <title>Whole genome sequencing of Grifola frondosa 9006-11.</title>
        <authorList>
            <person name="Min B."/>
            <person name="Park H."/>
            <person name="Kim J.-G."/>
            <person name="Cho H."/>
            <person name="Oh Y.-L."/>
            <person name="Kong W.-S."/>
            <person name="Choi I.-G."/>
        </authorList>
    </citation>
    <scope>NUCLEOTIDE SEQUENCE [LARGE SCALE GENOMIC DNA]</scope>
    <source>
        <strain evidence="9 10">9006-11</strain>
    </source>
</reference>
<feature type="site" description="Contributes to redox potential value" evidence="6">
    <location>
        <position position="54"/>
    </location>
</feature>
<dbReference type="STRING" id="5627.A0A1C7MFU9"/>
<feature type="disulfide bond" description="Redox-active" evidence="7">
    <location>
        <begin position="52"/>
        <end position="55"/>
    </location>
</feature>
<dbReference type="PRINTS" id="PR00421">
    <property type="entry name" value="THIOREDOXIN"/>
</dbReference>
<evidence type="ECO:0000256" key="1">
    <source>
        <dbReference type="ARBA" id="ARBA00022448"/>
    </source>
</evidence>
<dbReference type="NCBIfam" id="TIGR01068">
    <property type="entry name" value="thioredoxin"/>
    <property type="match status" value="1"/>
</dbReference>
<dbReference type="OMA" id="VLVIMQN"/>
<keyword evidence="4 7" id="KW-0676">Redox-active center</keyword>
<dbReference type="PROSITE" id="PS51352">
    <property type="entry name" value="THIOREDOXIN_2"/>
    <property type="match status" value="1"/>
</dbReference>
<evidence type="ECO:0000256" key="3">
    <source>
        <dbReference type="ARBA" id="ARBA00023157"/>
    </source>
</evidence>
<protein>
    <recommendedName>
        <fullName evidence="5">Thioredoxin</fullName>
    </recommendedName>
</protein>
<evidence type="ECO:0000313" key="9">
    <source>
        <dbReference type="EMBL" id="OBZ75763.1"/>
    </source>
</evidence>
<dbReference type="GO" id="GO:0005737">
    <property type="term" value="C:cytoplasm"/>
    <property type="evidence" value="ECO:0007669"/>
    <property type="project" value="TreeGrafter"/>
</dbReference>
<dbReference type="PANTHER" id="PTHR45663:SF11">
    <property type="entry name" value="GEO12009P1"/>
    <property type="match status" value="1"/>
</dbReference>
<dbReference type="InterPro" id="IPR036249">
    <property type="entry name" value="Thioredoxin-like_sf"/>
</dbReference>
<dbReference type="PANTHER" id="PTHR45663">
    <property type="entry name" value="GEO12009P1"/>
    <property type="match status" value="1"/>
</dbReference>